<gene>
    <name evidence="1" type="ORF">BgAZ_404600</name>
</gene>
<proteinExistence type="predicted"/>
<sequence>MVAPLSRIPLWISTYRYHYLFSRRFSTKKVPLAKNKETLEHKLDGLLRDINADNSSGKQQEVLDIANTVLKQNIPFQQEVSIIRKLSQFKPVHETFWTEYAAKLDKRLNALYKLGHKSDPAEQTSDEPPMDNGDINMKNLLQVSRSLATQKVTSIAVAELFVRWIKNNSYHLIPNRMSTFNGMLEYLSHVGHRGNLKPEDFDVVAECVVEVKHQHLVDILYFLSILNIKNEAMITTVGRALHNEIAKGKLSPSSKTKLSRAYAMLKHEHITFFKHIAEELRVIFEGKDDGKYLDVIHDVGKRWVNGIGYDEPSQPSGVLCDVLPYMRTETDCEEQSQVGKVEFTGTKDQLYTDGQLIYILDSMMYLNLHHVEPYFNRLLNSAIKHCYSTTSLDQFDAEQLRSSITLLAHCRKTVDSNILEAITRRFVQSYIDGKATNSQLALFLKDLVKQTRKVVKTVNRRNRVCFKSNFLPPTWLDKPLSAAGNIASARMQPSIIEACCTKLCENVYSFTMGDLTSVIRSIAYLGFKNDSIYQAFIPYFKECVAKLTHVDIANITQALTKVNVRDDHLFYLMGKQHQLYLHGMDKAHTLYVKRIG</sequence>
<evidence type="ECO:0000313" key="1">
    <source>
        <dbReference type="EMBL" id="KAK1442430.1"/>
    </source>
</evidence>
<accession>A0AAD8LGW9</accession>
<name>A0AAD8LGW9_BABGI</name>
<protein>
    <submittedName>
        <fullName evidence="1">Uncharacterized protein</fullName>
    </submittedName>
</protein>
<evidence type="ECO:0000313" key="2">
    <source>
        <dbReference type="Proteomes" id="UP001230268"/>
    </source>
</evidence>
<organism evidence="1 2">
    <name type="scientific">Babesia gibsoni</name>
    <dbReference type="NCBI Taxonomy" id="33632"/>
    <lineage>
        <taxon>Eukaryota</taxon>
        <taxon>Sar</taxon>
        <taxon>Alveolata</taxon>
        <taxon>Apicomplexa</taxon>
        <taxon>Aconoidasida</taxon>
        <taxon>Piroplasmida</taxon>
        <taxon>Babesiidae</taxon>
        <taxon>Babesia</taxon>
    </lineage>
</organism>
<dbReference type="Proteomes" id="UP001230268">
    <property type="component" value="Unassembled WGS sequence"/>
</dbReference>
<dbReference type="EMBL" id="JAVEPI010000004">
    <property type="protein sequence ID" value="KAK1442430.1"/>
    <property type="molecule type" value="Genomic_DNA"/>
</dbReference>
<dbReference type="AlphaFoldDB" id="A0AAD8LGW9"/>
<comment type="caution">
    <text evidence="1">The sequence shown here is derived from an EMBL/GenBank/DDBJ whole genome shotgun (WGS) entry which is preliminary data.</text>
</comment>
<reference evidence="1" key="1">
    <citation type="submission" date="2023-08" db="EMBL/GenBank/DDBJ databases">
        <title>Draft sequence of the Babesia gibsoni genome.</title>
        <authorList>
            <person name="Yamagishi J.Y."/>
            <person name="Xuan X.X."/>
        </authorList>
    </citation>
    <scope>NUCLEOTIDE SEQUENCE</scope>
    <source>
        <strain evidence="1">Azabu</strain>
    </source>
</reference>
<keyword evidence="2" id="KW-1185">Reference proteome</keyword>